<keyword evidence="6" id="KW-1185">Reference proteome</keyword>
<feature type="region of interest" description="Disordered" evidence="4">
    <location>
        <begin position="231"/>
        <end position="290"/>
    </location>
</feature>
<protein>
    <submittedName>
        <fullName evidence="5">Uncharacterized protein</fullName>
    </submittedName>
</protein>
<keyword evidence="2" id="KW-0547">Nucleotide-binding</keyword>
<dbReference type="PANTHER" id="PTHR23069:SF0">
    <property type="entry name" value="TAT-BINDING HOMOLOG 7"/>
    <property type="match status" value="1"/>
</dbReference>
<accession>A0AAU9P121</accession>
<dbReference type="GO" id="GO:0005634">
    <property type="term" value="C:nucleus"/>
    <property type="evidence" value="ECO:0007669"/>
    <property type="project" value="TreeGrafter"/>
</dbReference>
<dbReference type="EMBL" id="CAKMRJ010005523">
    <property type="protein sequence ID" value="CAH1443962.1"/>
    <property type="molecule type" value="Genomic_DNA"/>
</dbReference>
<dbReference type="GO" id="GO:0016887">
    <property type="term" value="F:ATP hydrolysis activity"/>
    <property type="evidence" value="ECO:0007669"/>
    <property type="project" value="TreeGrafter"/>
</dbReference>
<dbReference type="GO" id="GO:0042393">
    <property type="term" value="F:histone binding"/>
    <property type="evidence" value="ECO:0007669"/>
    <property type="project" value="TreeGrafter"/>
</dbReference>
<evidence type="ECO:0000256" key="2">
    <source>
        <dbReference type="ARBA" id="ARBA00022741"/>
    </source>
</evidence>
<evidence type="ECO:0000256" key="4">
    <source>
        <dbReference type="SAM" id="MobiDB-lite"/>
    </source>
</evidence>
<comment type="caution">
    <text evidence="5">The sequence shown here is derived from an EMBL/GenBank/DDBJ whole genome shotgun (WGS) entry which is preliminary data.</text>
</comment>
<dbReference type="Proteomes" id="UP001157418">
    <property type="component" value="Unassembled WGS sequence"/>
</dbReference>
<evidence type="ECO:0000313" key="6">
    <source>
        <dbReference type="Proteomes" id="UP001157418"/>
    </source>
</evidence>
<evidence type="ECO:0000313" key="5">
    <source>
        <dbReference type="EMBL" id="CAH1443962.1"/>
    </source>
</evidence>
<dbReference type="GO" id="GO:0005524">
    <property type="term" value="F:ATP binding"/>
    <property type="evidence" value="ECO:0007669"/>
    <property type="project" value="UniProtKB-KW"/>
</dbReference>
<evidence type="ECO:0000256" key="1">
    <source>
        <dbReference type="ARBA" id="ARBA00006914"/>
    </source>
</evidence>
<name>A0AAU9P121_9ASTR</name>
<dbReference type="AlphaFoldDB" id="A0AAU9P121"/>
<dbReference type="InterPro" id="IPR027417">
    <property type="entry name" value="P-loop_NTPase"/>
</dbReference>
<dbReference type="GO" id="GO:0006337">
    <property type="term" value="P:nucleosome disassembly"/>
    <property type="evidence" value="ECO:0007669"/>
    <property type="project" value="TreeGrafter"/>
</dbReference>
<dbReference type="InterPro" id="IPR045199">
    <property type="entry name" value="ATAD2-like"/>
</dbReference>
<dbReference type="GO" id="GO:0006334">
    <property type="term" value="P:nucleosome assembly"/>
    <property type="evidence" value="ECO:0007669"/>
    <property type="project" value="TreeGrafter"/>
</dbReference>
<proteinExistence type="inferred from homology"/>
<sequence>MEAMSAITPATHRGSVVHSRPLSPVVSPCLQRHLQNSMRVISDIFLVLEISSESSKFSMVVSGFALPLVYRPRLLLCGIEGAGLDHLGPSILHELEKFPVHALGLSSLLSDLSAKTPEEALVHVFGEARRTTPSILYLPQFHLWWENAHDQLRAVLLTLLAELPSDSPILLLGTSFVQLDELDGDPSSVDKPLMEDRSLFFDHLIEAAFSIPSEGGAKKSKKSVAVPELSTLDDAKDSEQSQLSNPPSRDLGAGAGTMSGIPLMDANPNRLTGLMKANSSGVRRGKESSS</sequence>
<dbReference type="SUPFAM" id="SSF52540">
    <property type="entry name" value="P-loop containing nucleoside triphosphate hydrolases"/>
    <property type="match status" value="1"/>
</dbReference>
<reference evidence="5 6" key="1">
    <citation type="submission" date="2022-01" db="EMBL/GenBank/DDBJ databases">
        <authorList>
            <person name="Xiong W."/>
            <person name="Schranz E."/>
        </authorList>
    </citation>
    <scope>NUCLEOTIDE SEQUENCE [LARGE SCALE GENOMIC DNA]</scope>
</reference>
<keyword evidence="3" id="KW-0067">ATP-binding</keyword>
<gene>
    <name evidence="5" type="ORF">LVIROSA_LOCUS29836</name>
</gene>
<dbReference type="PANTHER" id="PTHR23069">
    <property type="entry name" value="AAA DOMAIN-CONTAINING"/>
    <property type="match status" value="1"/>
</dbReference>
<evidence type="ECO:0000256" key="3">
    <source>
        <dbReference type="ARBA" id="ARBA00022840"/>
    </source>
</evidence>
<dbReference type="GO" id="GO:0045815">
    <property type="term" value="P:transcription initiation-coupled chromatin remodeling"/>
    <property type="evidence" value="ECO:0007669"/>
    <property type="project" value="TreeGrafter"/>
</dbReference>
<comment type="similarity">
    <text evidence="1">Belongs to the AAA ATPase family.</text>
</comment>
<organism evidence="5 6">
    <name type="scientific">Lactuca virosa</name>
    <dbReference type="NCBI Taxonomy" id="75947"/>
    <lineage>
        <taxon>Eukaryota</taxon>
        <taxon>Viridiplantae</taxon>
        <taxon>Streptophyta</taxon>
        <taxon>Embryophyta</taxon>
        <taxon>Tracheophyta</taxon>
        <taxon>Spermatophyta</taxon>
        <taxon>Magnoliopsida</taxon>
        <taxon>eudicotyledons</taxon>
        <taxon>Gunneridae</taxon>
        <taxon>Pentapetalae</taxon>
        <taxon>asterids</taxon>
        <taxon>campanulids</taxon>
        <taxon>Asterales</taxon>
        <taxon>Asteraceae</taxon>
        <taxon>Cichorioideae</taxon>
        <taxon>Cichorieae</taxon>
        <taxon>Lactucinae</taxon>
        <taxon>Lactuca</taxon>
    </lineage>
</organism>
<dbReference type="GO" id="GO:0003682">
    <property type="term" value="F:chromatin binding"/>
    <property type="evidence" value="ECO:0007669"/>
    <property type="project" value="TreeGrafter"/>
</dbReference>